<dbReference type="InterPro" id="IPR032465">
    <property type="entry name" value="ACMSD"/>
</dbReference>
<gene>
    <name evidence="4" type="ORF">DBW71_03510</name>
</gene>
<dbReference type="AlphaFoldDB" id="A0A368DP02"/>
<evidence type="ECO:0000259" key="3">
    <source>
        <dbReference type="Pfam" id="PF04909"/>
    </source>
</evidence>
<dbReference type="PANTHER" id="PTHR21240:SF28">
    <property type="entry name" value="ISO-OROTATE DECARBOXYLASE (EUROFUNG)"/>
    <property type="match status" value="1"/>
</dbReference>
<dbReference type="GO" id="GO:0019748">
    <property type="term" value="P:secondary metabolic process"/>
    <property type="evidence" value="ECO:0007669"/>
    <property type="project" value="TreeGrafter"/>
</dbReference>
<dbReference type="GO" id="GO:0016831">
    <property type="term" value="F:carboxy-lyase activity"/>
    <property type="evidence" value="ECO:0007669"/>
    <property type="project" value="InterPro"/>
</dbReference>
<evidence type="ECO:0000256" key="2">
    <source>
        <dbReference type="SAM" id="MobiDB-lite"/>
    </source>
</evidence>
<dbReference type="GO" id="GO:0016787">
    <property type="term" value="F:hydrolase activity"/>
    <property type="evidence" value="ECO:0007669"/>
    <property type="project" value="UniProtKB-KW"/>
</dbReference>
<dbReference type="Pfam" id="PF04909">
    <property type="entry name" value="Amidohydro_2"/>
    <property type="match status" value="1"/>
</dbReference>
<dbReference type="PANTHER" id="PTHR21240">
    <property type="entry name" value="2-AMINO-3-CARBOXYLMUCONATE-6-SEMIALDEHYDE DECARBOXYLASE"/>
    <property type="match status" value="1"/>
</dbReference>
<sequence>MKQHDIEMRPYGPTAGREHVNGVSNRPKTLTVDLHNHVRTPDADILVKPHLPKDFHPSVGVASELTMNTNKKQSEDREIPFTDIDIRLAQMDKSLLDVSALSCSPQQFFYMVDKNLCAESAEIINNNIANTVKTNPKRLTGLGTVPLQNTDLAIKELERCFKLGFKGIQIGARVGNEELSAPRLEPFWKRCEELDILIFIHPSSFYSDRFGEHYMLNVIGNPLDTTVAVHYLIFDGVMARYPKIKFYLSHGGAFPASYAARMDHAYGARIDARQKIYEKPTTYLKQFYFDTLVFAVDQLEFLIKKYGADHVAIGTDYPADMAEHDPVEHVYQVESITEEDREKICGLNALKLLNLSESDFK</sequence>
<keyword evidence="4" id="KW-0378">Hydrolase</keyword>
<proteinExistence type="predicted"/>
<reference evidence="4 5" key="1">
    <citation type="journal article" date="2018" name="Microbiome">
        <title>Fine metagenomic profile of the Mediterranean stratified and mixed water columns revealed by assembly and recruitment.</title>
        <authorList>
            <person name="Haro-Moreno J.M."/>
            <person name="Lopez-Perez M."/>
            <person name="De La Torre J.R."/>
            <person name="Picazo A."/>
            <person name="Camacho A."/>
            <person name="Rodriguez-Valera F."/>
        </authorList>
    </citation>
    <scope>NUCLEOTIDE SEQUENCE [LARGE SCALE GENOMIC DNA]</scope>
    <source>
        <strain evidence="4">MED-G57</strain>
    </source>
</reference>
<dbReference type="EMBL" id="QOQD01000006">
    <property type="protein sequence ID" value="RCL73557.1"/>
    <property type="molecule type" value="Genomic_DNA"/>
</dbReference>
<feature type="domain" description="Amidohydrolase-related" evidence="3">
    <location>
        <begin position="33"/>
        <end position="355"/>
    </location>
</feature>
<protein>
    <submittedName>
        <fullName evidence="4">Amidohydrolase</fullName>
    </submittedName>
</protein>
<dbReference type="GO" id="GO:0005737">
    <property type="term" value="C:cytoplasm"/>
    <property type="evidence" value="ECO:0007669"/>
    <property type="project" value="TreeGrafter"/>
</dbReference>
<feature type="region of interest" description="Disordered" evidence="2">
    <location>
        <begin position="1"/>
        <end position="24"/>
    </location>
</feature>
<dbReference type="Gene3D" id="3.20.20.140">
    <property type="entry name" value="Metal-dependent hydrolases"/>
    <property type="match status" value="1"/>
</dbReference>
<dbReference type="InterPro" id="IPR032466">
    <property type="entry name" value="Metal_Hydrolase"/>
</dbReference>
<dbReference type="InterPro" id="IPR006680">
    <property type="entry name" value="Amidohydro-rel"/>
</dbReference>
<dbReference type="SUPFAM" id="SSF51556">
    <property type="entry name" value="Metallo-dependent hydrolases"/>
    <property type="match status" value="1"/>
</dbReference>
<organism evidence="4 5">
    <name type="scientific">PS1 clade bacterium</name>
    <dbReference type="NCBI Taxonomy" id="2175152"/>
    <lineage>
        <taxon>Bacteria</taxon>
        <taxon>Pseudomonadati</taxon>
        <taxon>Pseudomonadota</taxon>
        <taxon>Alphaproteobacteria</taxon>
        <taxon>PS1 clade</taxon>
    </lineage>
</organism>
<accession>A0A368DP02</accession>
<name>A0A368DP02_9PROT</name>
<comment type="caution">
    <text evidence="4">The sequence shown here is derived from an EMBL/GenBank/DDBJ whole genome shotgun (WGS) entry which is preliminary data.</text>
</comment>
<dbReference type="Proteomes" id="UP000253570">
    <property type="component" value="Unassembled WGS sequence"/>
</dbReference>
<evidence type="ECO:0000313" key="5">
    <source>
        <dbReference type="Proteomes" id="UP000253570"/>
    </source>
</evidence>
<evidence type="ECO:0000313" key="4">
    <source>
        <dbReference type="EMBL" id="RCL73557.1"/>
    </source>
</evidence>
<evidence type="ECO:0000256" key="1">
    <source>
        <dbReference type="ARBA" id="ARBA00023239"/>
    </source>
</evidence>
<keyword evidence="1" id="KW-0456">Lyase</keyword>